<proteinExistence type="predicted"/>
<dbReference type="InterPro" id="IPR005299">
    <property type="entry name" value="MeTrfase_7"/>
</dbReference>
<evidence type="ECO:0000256" key="3">
    <source>
        <dbReference type="ARBA" id="ARBA00022723"/>
    </source>
</evidence>
<dbReference type="Gene3D" id="3.40.50.150">
    <property type="entry name" value="Vaccinia Virus protein VP39"/>
    <property type="match status" value="1"/>
</dbReference>
<dbReference type="Proteomes" id="UP000327085">
    <property type="component" value="Chromosome 1"/>
</dbReference>
<dbReference type="InterPro" id="IPR042086">
    <property type="entry name" value="MeTrfase_capping"/>
</dbReference>
<dbReference type="Gramene" id="VVA18069">
    <property type="protein sequence ID" value="VVA18069"/>
    <property type="gene ID" value="Prudul26B002524"/>
</dbReference>
<dbReference type="PANTHER" id="PTHR31009">
    <property type="entry name" value="S-ADENOSYL-L-METHIONINE:CARBOXYL METHYLTRANSFERASE FAMILY PROTEIN"/>
    <property type="match status" value="1"/>
</dbReference>
<gene>
    <name evidence="5" type="ORF">ALMOND_2B002524</name>
</gene>
<evidence type="ECO:0000313" key="5">
    <source>
        <dbReference type="EMBL" id="VVA18069.1"/>
    </source>
</evidence>
<sequence length="365" mass="40259">MDAVNEGTGPQSYTQNSSYQRGALEAAQEMIKEEIAEKLDIKQLIASDSLNTFRIADLGCATGPNTFLAVQTILEAVQPKLGSQNSQTFPEFQVFFSDLVSNDFNTLFKSLPPQSQRPYFAAGVPGSFHGPLFPKASLHFVHSSCALNWLSQVPKPVAERTSSAWNAGKILYSSREVTEVYSCQFANDMGLFLQARANELVGGGLMALVIPGLPVGILFSETSSALEFELLGSTLMGMANMGLVSKEKVDCFNLPVYFPSLEELKAIIERNREFRIIERNREFRIEKMEAISHPKMKTEPKQYISGIKAVFEGIIGKHFGSNVTEELFEQCFIKAAKPSVLLLDTDMPTLQVLLVILKRNGNGNA</sequence>
<dbReference type="SUPFAM" id="SSF53335">
    <property type="entry name" value="S-adenosyl-L-methionine-dependent methyltransferases"/>
    <property type="match status" value="1"/>
</dbReference>
<evidence type="ECO:0000313" key="6">
    <source>
        <dbReference type="Proteomes" id="UP000327085"/>
    </source>
</evidence>
<keyword evidence="4" id="KW-0460">Magnesium</keyword>
<evidence type="ECO:0000256" key="4">
    <source>
        <dbReference type="ARBA" id="ARBA00022842"/>
    </source>
</evidence>
<evidence type="ECO:0000256" key="1">
    <source>
        <dbReference type="ARBA" id="ARBA00022603"/>
    </source>
</evidence>
<organism evidence="5 6">
    <name type="scientific">Prunus dulcis</name>
    <name type="common">Almond</name>
    <name type="synonym">Amygdalus dulcis</name>
    <dbReference type="NCBI Taxonomy" id="3755"/>
    <lineage>
        <taxon>Eukaryota</taxon>
        <taxon>Viridiplantae</taxon>
        <taxon>Streptophyta</taxon>
        <taxon>Embryophyta</taxon>
        <taxon>Tracheophyta</taxon>
        <taxon>Spermatophyta</taxon>
        <taxon>Magnoliopsida</taxon>
        <taxon>eudicotyledons</taxon>
        <taxon>Gunneridae</taxon>
        <taxon>Pentapetalae</taxon>
        <taxon>rosids</taxon>
        <taxon>fabids</taxon>
        <taxon>Rosales</taxon>
        <taxon>Rosaceae</taxon>
        <taxon>Amygdaloideae</taxon>
        <taxon>Amygdaleae</taxon>
        <taxon>Prunus</taxon>
    </lineage>
</organism>
<reference evidence="6" key="1">
    <citation type="journal article" date="2020" name="Plant J.">
        <title>Transposons played a major role in the diversification between the closely related almond and peach genomes: results from the almond genome sequence.</title>
        <authorList>
            <person name="Alioto T."/>
            <person name="Alexiou K.G."/>
            <person name="Bardil A."/>
            <person name="Barteri F."/>
            <person name="Castanera R."/>
            <person name="Cruz F."/>
            <person name="Dhingra A."/>
            <person name="Duval H."/>
            <person name="Fernandez I Marti A."/>
            <person name="Frias L."/>
            <person name="Galan B."/>
            <person name="Garcia J.L."/>
            <person name="Howad W."/>
            <person name="Gomez-Garrido J."/>
            <person name="Gut M."/>
            <person name="Julca I."/>
            <person name="Morata J."/>
            <person name="Puigdomenech P."/>
            <person name="Ribeca P."/>
            <person name="Rubio Cabetas M.J."/>
            <person name="Vlasova A."/>
            <person name="Wirthensohn M."/>
            <person name="Garcia-Mas J."/>
            <person name="Gabaldon T."/>
            <person name="Casacuberta J.M."/>
            <person name="Arus P."/>
        </authorList>
    </citation>
    <scope>NUCLEOTIDE SEQUENCE [LARGE SCALE GENOMIC DNA]</scope>
    <source>
        <strain evidence="6">cv. Texas</strain>
    </source>
</reference>
<dbReference type="OMA" id="ESYAING"/>
<dbReference type="AlphaFoldDB" id="A0A5E4ET92"/>
<dbReference type="Pfam" id="PF03492">
    <property type="entry name" value="Methyltransf_7"/>
    <property type="match status" value="1"/>
</dbReference>
<keyword evidence="2" id="KW-0808">Transferase</keyword>
<dbReference type="Gene3D" id="1.10.1200.270">
    <property type="entry name" value="Methyltransferase, alpha-helical capping domain"/>
    <property type="match status" value="1"/>
</dbReference>
<keyword evidence="3" id="KW-0479">Metal-binding</keyword>
<dbReference type="GO" id="GO:0008168">
    <property type="term" value="F:methyltransferase activity"/>
    <property type="evidence" value="ECO:0007669"/>
    <property type="project" value="UniProtKB-KW"/>
</dbReference>
<dbReference type="InParanoid" id="A0A5E4ET92"/>
<protein>
    <submittedName>
        <fullName evidence="5">PREDICTED: probable</fullName>
    </submittedName>
</protein>
<dbReference type="GO" id="GO:0032259">
    <property type="term" value="P:methylation"/>
    <property type="evidence" value="ECO:0007669"/>
    <property type="project" value="UniProtKB-KW"/>
</dbReference>
<name>A0A5E4ET92_PRUDU</name>
<dbReference type="InterPro" id="IPR029063">
    <property type="entry name" value="SAM-dependent_MTases_sf"/>
</dbReference>
<accession>A0A5E4ET92</accession>
<dbReference type="GO" id="GO:0046872">
    <property type="term" value="F:metal ion binding"/>
    <property type="evidence" value="ECO:0007669"/>
    <property type="project" value="UniProtKB-KW"/>
</dbReference>
<dbReference type="EMBL" id="CABIKO010000027">
    <property type="protein sequence ID" value="VVA18069.1"/>
    <property type="molecule type" value="Genomic_DNA"/>
</dbReference>
<evidence type="ECO:0000256" key="2">
    <source>
        <dbReference type="ARBA" id="ARBA00022679"/>
    </source>
</evidence>
<keyword evidence="1" id="KW-0489">Methyltransferase</keyword>